<keyword evidence="3" id="KW-1185">Reference proteome</keyword>
<gene>
    <name evidence="2" type="ORF">C5L39_01960</name>
</gene>
<dbReference type="InterPro" id="IPR046498">
    <property type="entry name" value="Rv1476-like"/>
</dbReference>
<dbReference type="Proteomes" id="UP000266975">
    <property type="component" value="Unassembled WGS sequence"/>
</dbReference>
<comment type="caution">
    <text evidence="2">The sequence shown here is derived from an EMBL/GenBank/DDBJ whole genome shotgun (WGS) entry which is preliminary data.</text>
</comment>
<accession>A0A3M8K7P1</accession>
<dbReference type="RefSeq" id="WP_123047218.1">
    <property type="nucleotide sequence ID" value="NZ_PTJO01000003.1"/>
</dbReference>
<sequence length="162" mass="17093">MIPAGVDIPNLAQQLQEDSVAFGNPDAVNMGAGLEPGLVSAVTHAESIDVGPVGVVVLDFTPNITADLRDIAQELLMATDLDTIIVRAPGTGAIVSETHSRSAIESAQHAFLGNPNIEEGTFYFLDQLANAGANWFLMGLFALFAIALVIALTIWGFMASRR</sequence>
<reference evidence="2 3" key="1">
    <citation type="submission" date="2018-02" db="EMBL/GenBank/DDBJ databases">
        <title>Corynebacterium alimpuense sp. nov., a marine obligate actinomycete isolated from sediments of Valparaiso bay, Chile.</title>
        <authorList>
            <person name="Claverias F."/>
            <person name="Gonzales-Siles L."/>
            <person name="Salva-Serra F."/>
            <person name="Inganaes E."/>
            <person name="Molin K."/>
            <person name="Cumsille A."/>
            <person name="Undabarrena A."/>
            <person name="Couve E."/>
            <person name="Moore E.R.B."/>
            <person name="Gomila M."/>
            <person name="Camara B."/>
        </authorList>
    </citation>
    <scope>NUCLEOTIDE SEQUENCE [LARGE SCALE GENOMIC DNA]</scope>
    <source>
        <strain evidence="2 3">CCUG 69366</strain>
    </source>
</reference>
<proteinExistence type="predicted"/>
<name>A0A3M8K7P1_9CORY</name>
<dbReference type="EMBL" id="PTJO01000003">
    <property type="protein sequence ID" value="RNE49170.1"/>
    <property type="molecule type" value="Genomic_DNA"/>
</dbReference>
<protein>
    <submittedName>
        <fullName evidence="2">Uncharacterized protein</fullName>
    </submittedName>
</protein>
<feature type="transmembrane region" description="Helical" evidence="1">
    <location>
        <begin position="135"/>
        <end position="158"/>
    </location>
</feature>
<keyword evidence="1" id="KW-0812">Transmembrane</keyword>
<keyword evidence="1" id="KW-0472">Membrane</keyword>
<organism evidence="2 3">
    <name type="scientific">Corynebacterium alimapuense</name>
    <dbReference type="NCBI Taxonomy" id="1576874"/>
    <lineage>
        <taxon>Bacteria</taxon>
        <taxon>Bacillati</taxon>
        <taxon>Actinomycetota</taxon>
        <taxon>Actinomycetes</taxon>
        <taxon>Mycobacteriales</taxon>
        <taxon>Corynebacteriaceae</taxon>
        <taxon>Corynebacterium</taxon>
    </lineage>
</organism>
<dbReference type="Pfam" id="PF20381">
    <property type="entry name" value="Rv1476"/>
    <property type="match status" value="1"/>
</dbReference>
<keyword evidence="1" id="KW-1133">Transmembrane helix</keyword>
<evidence type="ECO:0000313" key="3">
    <source>
        <dbReference type="Proteomes" id="UP000266975"/>
    </source>
</evidence>
<dbReference type="OrthoDB" id="4412029at2"/>
<evidence type="ECO:0000313" key="2">
    <source>
        <dbReference type="EMBL" id="RNE49170.1"/>
    </source>
</evidence>
<evidence type="ECO:0000256" key="1">
    <source>
        <dbReference type="SAM" id="Phobius"/>
    </source>
</evidence>
<dbReference type="AlphaFoldDB" id="A0A3M8K7P1"/>